<dbReference type="InterPro" id="IPR011067">
    <property type="entry name" value="Plasmid_toxin/cell-grow_inhib"/>
</dbReference>
<proteinExistence type="inferred from homology"/>
<dbReference type="GO" id="GO:0003677">
    <property type="term" value="F:DNA binding"/>
    <property type="evidence" value="ECO:0007669"/>
    <property type="project" value="InterPro"/>
</dbReference>
<sequence length="119" mass="13565">MGVRSMELEVPVDAGEVWWALPDPAVGREQSGRRPVLIVSNERFHRTVTTLVVVVPVTTKDRGWPNHVELNAEAGMTQRSFAMTEQVRTISRQRLTKKIGVVEESVLRGVREWLVDYIR</sequence>
<comment type="caution">
    <text evidence="4">The sequence shown here is derived from an EMBL/GenBank/DDBJ whole genome shotgun (WGS) entry which is preliminary data.</text>
</comment>
<reference evidence="4 5" key="1">
    <citation type="submission" date="2016-12" db="EMBL/GenBank/DDBJ databases">
        <title>Genomic comparison of strains in the 'Actinomyces naeslundii' group.</title>
        <authorList>
            <person name="Mughal S.R."/>
            <person name="Do T."/>
            <person name="Gilbert S.C."/>
            <person name="Witherden E.A."/>
            <person name="Didelot X."/>
            <person name="Beighton D."/>
        </authorList>
    </citation>
    <scope>NUCLEOTIDE SEQUENCE [LARGE SCALE GENOMIC DNA]</scope>
    <source>
        <strain evidence="4 5">MMRCO6-1</strain>
    </source>
</reference>
<dbReference type="Gene3D" id="2.30.30.110">
    <property type="match status" value="1"/>
</dbReference>
<keyword evidence="3" id="KW-0378">Hydrolase</keyword>
<dbReference type="GO" id="GO:0006402">
    <property type="term" value="P:mRNA catabolic process"/>
    <property type="evidence" value="ECO:0007669"/>
    <property type="project" value="TreeGrafter"/>
</dbReference>
<comment type="similarity">
    <text evidence="1 3">Belongs to the PemK/MazF family.</text>
</comment>
<dbReference type="SUPFAM" id="SSF50118">
    <property type="entry name" value="Cell growth inhibitor/plasmid maintenance toxic component"/>
    <property type="match status" value="1"/>
</dbReference>
<organism evidence="4 5">
    <name type="scientific">Actinomyces oris</name>
    <dbReference type="NCBI Taxonomy" id="544580"/>
    <lineage>
        <taxon>Bacteria</taxon>
        <taxon>Bacillati</taxon>
        <taxon>Actinomycetota</taxon>
        <taxon>Actinomycetes</taxon>
        <taxon>Actinomycetales</taxon>
        <taxon>Actinomycetaceae</taxon>
        <taxon>Actinomyces</taxon>
    </lineage>
</organism>
<dbReference type="GO" id="GO:0016787">
    <property type="term" value="F:hydrolase activity"/>
    <property type="evidence" value="ECO:0007669"/>
    <property type="project" value="UniProtKB-KW"/>
</dbReference>
<keyword evidence="2" id="KW-1277">Toxin-antitoxin system</keyword>
<evidence type="ECO:0000256" key="2">
    <source>
        <dbReference type="ARBA" id="ARBA00022649"/>
    </source>
</evidence>
<dbReference type="EMBL" id="MSKM01000004">
    <property type="protein sequence ID" value="OLO55545.1"/>
    <property type="molecule type" value="Genomic_DNA"/>
</dbReference>
<dbReference type="PIRSF" id="PIRSF033490">
    <property type="entry name" value="MazF"/>
    <property type="match status" value="1"/>
</dbReference>
<evidence type="ECO:0000256" key="3">
    <source>
        <dbReference type="PIRNR" id="PIRNR033490"/>
    </source>
</evidence>
<dbReference type="PANTHER" id="PTHR33988">
    <property type="entry name" value="ENDORIBONUCLEASE MAZF-RELATED"/>
    <property type="match status" value="1"/>
</dbReference>
<keyword evidence="3" id="KW-0255">Endonuclease</keyword>
<name>A0A1Q8W236_9ACTO</name>
<dbReference type="Proteomes" id="UP000185772">
    <property type="component" value="Unassembled WGS sequence"/>
</dbReference>
<evidence type="ECO:0000256" key="1">
    <source>
        <dbReference type="ARBA" id="ARBA00007521"/>
    </source>
</evidence>
<dbReference type="GO" id="GO:0016075">
    <property type="term" value="P:rRNA catabolic process"/>
    <property type="evidence" value="ECO:0007669"/>
    <property type="project" value="TreeGrafter"/>
</dbReference>
<accession>A0A1Q8W236</accession>
<dbReference type="Pfam" id="PF02452">
    <property type="entry name" value="PemK_toxin"/>
    <property type="match status" value="1"/>
</dbReference>
<dbReference type="AlphaFoldDB" id="A0A1Q8W236"/>
<evidence type="ECO:0000313" key="4">
    <source>
        <dbReference type="EMBL" id="OLO55545.1"/>
    </source>
</evidence>
<evidence type="ECO:0000313" key="5">
    <source>
        <dbReference type="Proteomes" id="UP000185772"/>
    </source>
</evidence>
<dbReference type="GO" id="GO:0004521">
    <property type="term" value="F:RNA endonuclease activity"/>
    <property type="evidence" value="ECO:0007669"/>
    <property type="project" value="TreeGrafter"/>
</dbReference>
<dbReference type="EC" id="3.1.-.-" evidence="3"/>
<dbReference type="PANTHER" id="PTHR33988:SF1">
    <property type="entry name" value="ENDORIBONUCLEASE MAZF7-RELATED"/>
    <property type="match status" value="1"/>
</dbReference>
<comment type="function">
    <text evidence="3">Toxic component of a type II toxin-antitoxin (TA) system.</text>
</comment>
<dbReference type="InterPro" id="IPR003477">
    <property type="entry name" value="PemK-like"/>
</dbReference>
<protein>
    <recommendedName>
        <fullName evidence="3">mRNA interferase</fullName>
        <ecNumber evidence="3">3.1.-.-</ecNumber>
    </recommendedName>
</protein>
<gene>
    <name evidence="4" type="ORF">BKH27_01195</name>
</gene>
<keyword evidence="3" id="KW-0540">Nuclease</keyword>